<proteinExistence type="predicted"/>
<feature type="transmembrane region" description="Helical" evidence="4">
    <location>
        <begin position="27"/>
        <end position="45"/>
    </location>
</feature>
<keyword evidence="4" id="KW-1133">Transmembrane helix</keyword>
<comment type="caution">
    <text evidence="6">The sequence shown here is derived from an EMBL/GenBank/DDBJ whole genome shotgun (WGS) entry which is preliminary data.</text>
</comment>
<feature type="transmembrane region" description="Helical" evidence="4">
    <location>
        <begin position="65"/>
        <end position="81"/>
    </location>
</feature>
<dbReference type="GO" id="GO:0052621">
    <property type="term" value="F:diguanylate cyclase activity"/>
    <property type="evidence" value="ECO:0007669"/>
    <property type="project" value="UniProtKB-EC"/>
</dbReference>
<feature type="transmembrane region" description="Helical" evidence="4">
    <location>
        <begin position="170"/>
        <end position="188"/>
    </location>
</feature>
<dbReference type="EMBL" id="MSCW01000007">
    <property type="protein sequence ID" value="ONF43465.1"/>
    <property type="molecule type" value="Genomic_DNA"/>
</dbReference>
<dbReference type="FunFam" id="3.30.70.270:FF:000001">
    <property type="entry name" value="Diguanylate cyclase domain protein"/>
    <property type="match status" value="1"/>
</dbReference>
<dbReference type="SUPFAM" id="SSF55073">
    <property type="entry name" value="Nucleotide cyclase"/>
    <property type="match status" value="1"/>
</dbReference>
<evidence type="ECO:0000256" key="4">
    <source>
        <dbReference type="SAM" id="Phobius"/>
    </source>
</evidence>
<dbReference type="PANTHER" id="PTHR45138:SF9">
    <property type="entry name" value="DIGUANYLATE CYCLASE DGCM-RELATED"/>
    <property type="match status" value="1"/>
</dbReference>
<evidence type="ECO:0000256" key="1">
    <source>
        <dbReference type="ARBA" id="ARBA00001946"/>
    </source>
</evidence>
<dbReference type="NCBIfam" id="TIGR00254">
    <property type="entry name" value="GGDEF"/>
    <property type="match status" value="1"/>
</dbReference>
<dbReference type="GO" id="GO:0043709">
    <property type="term" value="P:cell adhesion involved in single-species biofilm formation"/>
    <property type="evidence" value="ECO:0007669"/>
    <property type="project" value="TreeGrafter"/>
</dbReference>
<dbReference type="EC" id="2.7.7.65" evidence="2"/>
<feature type="transmembrane region" description="Helical" evidence="4">
    <location>
        <begin position="142"/>
        <end position="164"/>
    </location>
</feature>
<dbReference type="Gene3D" id="3.30.70.270">
    <property type="match status" value="1"/>
</dbReference>
<accession>A0A1V2DS00</accession>
<feature type="domain" description="GGDEF" evidence="5">
    <location>
        <begin position="237"/>
        <end position="369"/>
    </location>
</feature>
<dbReference type="InterPro" id="IPR050469">
    <property type="entry name" value="Diguanylate_Cyclase"/>
</dbReference>
<dbReference type="GO" id="GO:0005886">
    <property type="term" value="C:plasma membrane"/>
    <property type="evidence" value="ECO:0007669"/>
    <property type="project" value="TreeGrafter"/>
</dbReference>
<protein>
    <recommendedName>
        <fullName evidence="2">diguanylate cyclase</fullName>
        <ecNumber evidence="2">2.7.7.65</ecNumber>
    </recommendedName>
</protein>
<dbReference type="PROSITE" id="PS50887">
    <property type="entry name" value="GGDEF"/>
    <property type="match status" value="1"/>
</dbReference>
<dbReference type="Proteomes" id="UP000189339">
    <property type="component" value="Unassembled WGS sequence"/>
</dbReference>
<dbReference type="CDD" id="cd01949">
    <property type="entry name" value="GGDEF"/>
    <property type="match status" value="1"/>
</dbReference>
<comment type="cofactor">
    <cofactor evidence="1">
        <name>Mg(2+)</name>
        <dbReference type="ChEBI" id="CHEBI:18420"/>
    </cofactor>
</comment>
<gene>
    <name evidence="6" type="ORF">BTO32_12400</name>
</gene>
<reference evidence="6 7" key="1">
    <citation type="submission" date="2016-12" db="EMBL/GenBank/DDBJ databases">
        <title>Marinobacter lutaoensis whole genome sequencing.</title>
        <authorList>
            <person name="Verma A."/>
            <person name="Krishnamurthi S."/>
        </authorList>
    </citation>
    <scope>NUCLEOTIDE SEQUENCE [LARGE SCALE GENOMIC DNA]</scope>
    <source>
        <strain evidence="6 7">T5054</strain>
    </source>
</reference>
<dbReference type="RefSeq" id="WP_076724931.1">
    <property type="nucleotide sequence ID" value="NZ_MSCW01000007.1"/>
</dbReference>
<evidence type="ECO:0000256" key="2">
    <source>
        <dbReference type="ARBA" id="ARBA00012528"/>
    </source>
</evidence>
<dbReference type="PANTHER" id="PTHR45138">
    <property type="entry name" value="REGULATORY COMPONENTS OF SENSORY TRANSDUCTION SYSTEM"/>
    <property type="match status" value="1"/>
</dbReference>
<dbReference type="InterPro" id="IPR000160">
    <property type="entry name" value="GGDEF_dom"/>
</dbReference>
<organism evidence="6 7">
    <name type="scientific">Marinobacter lutaoensis</name>
    <dbReference type="NCBI Taxonomy" id="135739"/>
    <lineage>
        <taxon>Bacteria</taxon>
        <taxon>Pseudomonadati</taxon>
        <taxon>Pseudomonadota</taxon>
        <taxon>Gammaproteobacteria</taxon>
        <taxon>Pseudomonadales</taxon>
        <taxon>Marinobacteraceae</taxon>
        <taxon>Marinobacter</taxon>
    </lineage>
</organism>
<keyword evidence="7" id="KW-1185">Reference proteome</keyword>
<comment type="catalytic activity">
    <reaction evidence="3">
        <text>2 GTP = 3',3'-c-di-GMP + 2 diphosphate</text>
        <dbReference type="Rhea" id="RHEA:24898"/>
        <dbReference type="ChEBI" id="CHEBI:33019"/>
        <dbReference type="ChEBI" id="CHEBI:37565"/>
        <dbReference type="ChEBI" id="CHEBI:58805"/>
        <dbReference type="EC" id="2.7.7.65"/>
    </reaction>
</comment>
<keyword evidence="4" id="KW-0812">Transmembrane</keyword>
<dbReference type="GO" id="GO:1902201">
    <property type="term" value="P:negative regulation of bacterial-type flagellum-dependent cell motility"/>
    <property type="evidence" value="ECO:0007669"/>
    <property type="project" value="TreeGrafter"/>
</dbReference>
<dbReference type="STRING" id="135739.BTO32_12400"/>
<dbReference type="InterPro" id="IPR043128">
    <property type="entry name" value="Rev_trsase/Diguanyl_cyclase"/>
</dbReference>
<evidence type="ECO:0000259" key="5">
    <source>
        <dbReference type="PROSITE" id="PS50887"/>
    </source>
</evidence>
<evidence type="ECO:0000313" key="7">
    <source>
        <dbReference type="Proteomes" id="UP000189339"/>
    </source>
</evidence>
<name>A0A1V2DS00_9GAMM</name>
<dbReference type="AlphaFoldDB" id="A0A1V2DS00"/>
<dbReference type="Pfam" id="PF00990">
    <property type="entry name" value="GGDEF"/>
    <property type="match status" value="1"/>
</dbReference>
<keyword evidence="4" id="KW-0472">Membrane</keyword>
<sequence length="377" mass="41392">MRLNIPQIPARWQDAHAHHRDRLERQFAILAAWAMLATLLAYQFSHALRGVPVADASGLDLLLRAPAYAAALVTLAGHYTGRPRWSAKAFLRLMSLSLMFTVLSLFLLYYQQAQAGLQQISKGLMVAFFGVTLMTTRGLRDWLLQFLLPLLLFVAAAGVLAIPLTELGPYLFGPGVVLVVGLLVSEALRGLSVQQFLSEQALKEMATTDQLTGLLNRHAFLPLIRQEIHQAERNGQHRFSVILGDLDHFKRVNDRFGHETGDRVLQETATRIRACLRRGDALCRWGGEELLILLPGTGVRGAREVGRKILAALADQPMPMKDTRQQQTISLGIAGYRGDTSPEALIGRADRALYRAKSQGRNQLAVALAAPAGGDAG</sequence>
<evidence type="ECO:0000256" key="3">
    <source>
        <dbReference type="ARBA" id="ARBA00034247"/>
    </source>
</evidence>
<dbReference type="OrthoDB" id="5496380at2"/>
<feature type="transmembrane region" description="Helical" evidence="4">
    <location>
        <begin position="93"/>
        <end position="110"/>
    </location>
</feature>
<dbReference type="InterPro" id="IPR029787">
    <property type="entry name" value="Nucleotide_cyclase"/>
</dbReference>
<evidence type="ECO:0000313" key="6">
    <source>
        <dbReference type="EMBL" id="ONF43465.1"/>
    </source>
</evidence>
<dbReference type="SMART" id="SM00267">
    <property type="entry name" value="GGDEF"/>
    <property type="match status" value="1"/>
</dbReference>